<accession>A0A514DBI8</accession>
<reference evidence="1" key="1">
    <citation type="submission" date="2019-05" db="EMBL/GenBank/DDBJ databases">
        <title>Metatranscriptomic reconstruction reveals RNA viruses with the potential to shape carbon cycling in soil.</title>
        <authorList>
            <person name="Starr E.P."/>
            <person name="Nuccio E."/>
            <person name="Pett-Ridge J."/>
            <person name="Banfield J.F."/>
            <person name="Firestone M.K."/>
        </authorList>
    </citation>
    <scope>NUCLEOTIDE SEQUENCE</scope>
    <source>
        <strain evidence="1">H1_Bulk_30_scaffold_182</strain>
    </source>
</reference>
<gene>
    <name evidence="1" type="ORF">H1Bulk30182_000003</name>
</gene>
<name>A0A514DBI8_9VIRU</name>
<evidence type="ECO:0008006" key="2">
    <source>
        <dbReference type="Google" id="ProtNLM"/>
    </source>
</evidence>
<protein>
    <recommendedName>
        <fullName evidence="2">Maturation</fullName>
    </recommendedName>
</protein>
<sequence>MAGIFTQDRYLKVPWPFTGKYPPPNQDFLSLLWRISVDGGVTYPSNLERTHLVWPHIPYQTTTSFRSKGPYGDDYTSPGWLLKANEEKNRYPFDNGHEFYTRKLTYKASHKDVELEPTYNPLERLRGPLIPAGVHRRVLDWMSTSTFGPMDLDKASNALKSTIPTKSAAGLATALGELLVDVPRLPLATISNARTLRQLSSEGGGNYLNTVFAWQPLVQDVLKVCRAVVYAADIINQYERDSGRQVRRSFSYPVEYTNQDSWNGTDSCIDAFFVNDYNSGKFYGYYNGTFQEAAGAYSGTVNTDTQYWFKGAWMYHVNEGTTLIDRINQAASYAQIVLGVKLTPEVLWNLAPWSWLADWFANIGDIIAINTALGSDNLVLRYGYFMRHTTRTLNADHSGVNFTKFHPGPVTFQAKLEEKQRVRSTPYGFGLNTDSFTTQQWAILAALGLTKGDRKMWWG</sequence>
<dbReference type="EMBL" id="MN035922">
    <property type="protein sequence ID" value="QDH90977.1"/>
    <property type="molecule type" value="Genomic_RNA"/>
</dbReference>
<proteinExistence type="predicted"/>
<organism evidence="1">
    <name type="scientific">Leviviridae sp</name>
    <dbReference type="NCBI Taxonomy" id="2027243"/>
    <lineage>
        <taxon>Viruses</taxon>
        <taxon>Riboviria</taxon>
        <taxon>Orthornavirae</taxon>
        <taxon>Lenarviricota</taxon>
        <taxon>Leviviricetes</taxon>
        <taxon>Norzivirales</taxon>
        <taxon>Fiersviridae</taxon>
    </lineage>
</organism>
<evidence type="ECO:0000313" key="1">
    <source>
        <dbReference type="EMBL" id="QDH90977.1"/>
    </source>
</evidence>